<accession>A0A0F9K2U6</accession>
<gene>
    <name evidence="2" type="ORF">LCGC14_1381910</name>
</gene>
<dbReference type="AlphaFoldDB" id="A0A0F9K2U6"/>
<name>A0A0F9K2U6_9ZZZZ</name>
<dbReference type="EMBL" id="LAZR01008839">
    <property type="protein sequence ID" value="KKM76268.1"/>
    <property type="molecule type" value="Genomic_DNA"/>
</dbReference>
<comment type="caution">
    <text evidence="2">The sequence shown here is derived from an EMBL/GenBank/DDBJ whole genome shotgun (WGS) entry which is preliminary data.</text>
</comment>
<sequence>QSKLDGWNYVLAEAQKDNLTPLNESLAEMKIKIPEAKKDDADFLGDAGDKVTENLQMKIDELSKKLDTRLDTVEGAVFNQYMNADHARLETKFNGQDGWPAYDRKAVYDHSLKNGIQDMEKAYRDLNFDKIMSAQQTVVDKHNKKIDKVKGVDPDGGGGPSKPPKVYDKKHGGYEAAAQAAVKEMQEQGKSVYNDGK</sequence>
<feature type="region of interest" description="Disordered" evidence="1">
    <location>
        <begin position="142"/>
        <end position="173"/>
    </location>
</feature>
<organism evidence="2">
    <name type="scientific">marine sediment metagenome</name>
    <dbReference type="NCBI Taxonomy" id="412755"/>
    <lineage>
        <taxon>unclassified sequences</taxon>
        <taxon>metagenomes</taxon>
        <taxon>ecological metagenomes</taxon>
    </lineage>
</organism>
<proteinExistence type="predicted"/>
<evidence type="ECO:0000256" key="1">
    <source>
        <dbReference type="SAM" id="MobiDB-lite"/>
    </source>
</evidence>
<reference evidence="2" key="1">
    <citation type="journal article" date="2015" name="Nature">
        <title>Complex archaea that bridge the gap between prokaryotes and eukaryotes.</title>
        <authorList>
            <person name="Spang A."/>
            <person name="Saw J.H."/>
            <person name="Jorgensen S.L."/>
            <person name="Zaremba-Niedzwiedzka K."/>
            <person name="Martijn J."/>
            <person name="Lind A.E."/>
            <person name="van Eijk R."/>
            <person name="Schleper C."/>
            <person name="Guy L."/>
            <person name="Ettema T.J."/>
        </authorList>
    </citation>
    <scope>NUCLEOTIDE SEQUENCE</scope>
</reference>
<protein>
    <submittedName>
        <fullName evidence="2">Uncharacterized protein</fullName>
    </submittedName>
</protein>
<evidence type="ECO:0000313" key="2">
    <source>
        <dbReference type="EMBL" id="KKM76268.1"/>
    </source>
</evidence>
<feature type="non-terminal residue" evidence="2">
    <location>
        <position position="1"/>
    </location>
</feature>